<dbReference type="InterPro" id="IPR036388">
    <property type="entry name" value="WH-like_DNA-bd_sf"/>
</dbReference>
<accession>A0A179B7S2</accession>
<dbReference type="AlphaFoldDB" id="A0A179B7S2"/>
<evidence type="ECO:0000256" key="2">
    <source>
        <dbReference type="ARBA" id="ARBA00023125"/>
    </source>
</evidence>
<dbReference type="SUPFAM" id="SSF46785">
    <property type="entry name" value="Winged helix' DNA-binding domain"/>
    <property type="match status" value="1"/>
</dbReference>
<comment type="caution">
    <text evidence="5">The sequence shown here is derived from an EMBL/GenBank/DDBJ whole genome shotgun (WGS) entry which is preliminary data.</text>
</comment>
<dbReference type="GO" id="GO:0003677">
    <property type="term" value="F:DNA binding"/>
    <property type="evidence" value="ECO:0007669"/>
    <property type="project" value="UniProtKB-KW"/>
</dbReference>
<dbReference type="RefSeq" id="WP_064219861.1">
    <property type="nucleotide sequence ID" value="NZ_JANJYU010000032.1"/>
</dbReference>
<dbReference type="EMBL" id="LVXZ01000186">
    <property type="protein sequence ID" value="OAP87746.1"/>
    <property type="molecule type" value="Genomic_DNA"/>
</dbReference>
<keyword evidence="1" id="KW-0805">Transcription regulation</keyword>
<dbReference type="Pfam" id="PF12802">
    <property type="entry name" value="MarR_2"/>
    <property type="match status" value="1"/>
</dbReference>
<dbReference type="PANTHER" id="PTHR42756:SF1">
    <property type="entry name" value="TRANSCRIPTIONAL REPRESSOR OF EMRAB OPERON"/>
    <property type="match status" value="1"/>
</dbReference>
<reference evidence="5 6" key="1">
    <citation type="submission" date="2016-04" db="EMBL/GenBank/DDBJ databases">
        <title>Acidithiobacillus ferrooxidans genome sequencing and assembly.</title>
        <authorList>
            <person name="Zhou Z."/>
        </authorList>
    </citation>
    <scope>NUCLEOTIDE SEQUENCE [LARGE SCALE GENOMIC DNA]</scope>
    <source>
        <strain evidence="5 6">BY0502</strain>
    </source>
</reference>
<sequence>MQNDALQEKFALALHDTARSWRHALDRRLKSLGLSQASWMSIAFLARAKEPLTQTELAHCLSVEQPTVVAMLDRLQRAGLVHREMDSADRRIRRVVLTEQGHGVYAEVRRIAIDFRHEKLQNLDEEALRQATTLLQHLQQVLEESPR</sequence>
<dbReference type="Proteomes" id="UP000078302">
    <property type="component" value="Unassembled WGS sequence"/>
</dbReference>
<evidence type="ECO:0000313" key="6">
    <source>
        <dbReference type="Proteomes" id="UP000078302"/>
    </source>
</evidence>
<dbReference type="PRINTS" id="PR00598">
    <property type="entry name" value="HTHMARR"/>
</dbReference>
<name>A0A179B7S2_ACIFR</name>
<organism evidence="5 6">
    <name type="scientific">Acidithiobacillus ferrooxidans</name>
    <name type="common">Thiobacillus ferrooxidans</name>
    <dbReference type="NCBI Taxonomy" id="920"/>
    <lineage>
        <taxon>Bacteria</taxon>
        <taxon>Pseudomonadati</taxon>
        <taxon>Pseudomonadota</taxon>
        <taxon>Acidithiobacillia</taxon>
        <taxon>Acidithiobacillales</taxon>
        <taxon>Acidithiobacillaceae</taxon>
        <taxon>Acidithiobacillus</taxon>
    </lineage>
</organism>
<dbReference type="InterPro" id="IPR000835">
    <property type="entry name" value="HTH_MarR-typ"/>
</dbReference>
<dbReference type="GO" id="GO:0003700">
    <property type="term" value="F:DNA-binding transcription factor activity"/>
    <property type="evidence" value="ECO:0007669"/>
    <property type="project" value="InterPro"/>
</dbReference>
<dbReference type="PROSITE" id="PS50995">
    <property type="entry name" value="HTH_MARR_2"/>
    <property type="match status" value="1"/>
</dbReference>
<keyword evidence="6" id="KW-1185">Reference proteome</keyword>
<evidence type="ECO:0000256" key="1">
    <source>
        <dbReference type="ARBA" id="ARBA00023015"/>
    </source>
</evidence>
<evidence type="ECO:0000313" key="5">
    <source>
        <dbReference type="EMBL" id="OAP87746.1"/>
    </source>
</evidence>
<dbReference type="Gene3D" id="1.10.10.10">
    <property type="entry name" value="Winged helix-like DNA-binding domain superfamily/Winged helix DNA-binding domain"/>
    <property type="match status" value="1"/>
</dbReference>
<evidence type="ECO:0000256" key="3">
    <source>
        <dbReference type="ARBA" id="ARBA00023163"/>
    </source>
</evidence>
<protein>
    <submittedName>
        <fullName evidence="5">MarR family transcriptional regulator</fullName>
    </submittedName>
</protein>
<dbReference type="InterPro" id="IPR036390">
    <property type="entry name" value="WH_DNA-bd_sf"/>
</dbReference>
<evidence type="ECO:0000259" key="4">
    <source>
        <dbReference type="PROSITE" id="PS50995"/>
    </source>
</evidence>
<dbReference type="PANTHER" id="PTHR42756">
    <property type="entry name" value="TRANSCRIPTIONAL REGULATOR, MARR"/>
    <property type="match status" value="1"/>
</dbReference>
<keyword evidence="2" id="KW-0238">DNA-binding</keyword>
<feature type="domain" description="HTH marR-type" evidence="4">
    <location>
        <begin position="7"/>
        <end position="143"/>
    </location>
</feature>
<dbReference type="SMART" id="SM00347">
    <property type="entry name" value="HTH_MARR"/>
    <property type="match status" value="1"/>
</dbReference>
<dbReference type="OrthoDB" id="5296557at2"/>
<proteinExistence type="predicted"/>
<keyword evidence="3" id="KW-0804">Transcription</keyword>
<gene>
    <name evidence="5" type="ORF">A4H96_12280</name>
</gene>